<proteinExistence type="inferred from homology"/>
<feature type="binding site" evidence="7">
    <location>
        <position position="482"/>
    </location>
    <ligand>
        <name>ATP</name>
        <dbReference type="ChEBI" id="CHEBI:30616"/>
    </ligand>
</feature>
<dbReference type="AlphaFoldDB" id="A0A316TKJ5"/>
<evidence type="ECO:0000256" key="5">
    <source>
        <dbReference type="ARBA" id="ARBA00022917"/>
    </source>
</evidence>
<dbReference type="RefSeq" id="WP_109693613.1">
    <property type="nucleotide sequence ID" value="NZ_QGDD01000004.1"/>
</dbReference>
<keyword evidence="3 7" id="KW-0547">Nucleotide-binding</keyword>
<keyword evidence="6 7" id="KW-0030">Aminoacyl-tRNA synthetase</keyword>
<comment type="subunit">
    <text evidence="7">Homodimer.</text>
</comment>
<protein>
    <recommendedName>
        <fullName evidence="7">Aspartate--tRNA(Asp/Asn) ligase</fullName>
        <ecNumber evidence="7">6.1.1.23</ecNumber>
    </recommendedName>
    <alternativeName>
        <fullName evidence="7">Aspartyl-tRNA synthetase</fullName>
        <shortName evidence="7">AspRS</shortName>
    </alternativeName>
    <alternativeName>
        <fullName evidence="7">Non-discriminating aspartyl-tRNA synthetase</fullName>
        <shortName evidence="7">ND-AspRS</shortName>
    </alternativeName>
</protein>
<dbReference type="Proteomes" id="UP000245507">
    <property type="component" value="Unassembled WGS sequence"/>
</dbReference>
<name>A0A316TKJ5_9ACTN</name>
<feature type="binding site" evidence="7">
    <location>
        <position position="227"/>
    </location>
    <ligand>
        <name>ATP</name>
        <dbReference type="ChEBI" id="CHEBI:30616"/>
    </ligand>
</feature>
<dbReference type="GO" id="GO:0004815">
    <property type="term" value="F:aspartate-tRNA ligase activity"/>
    <property type="evidence" value="ECO:0007669"/>
    <property type="project" value="UniProtKB-UniRule"/>
</dbReference>
<dbReference type="Gene3D" id="3.30.1360.30">
    <property type="entry name" value="GAD-like domain"/>
    <property type="match status" value="1"/>
</dbReference>
<evidence type="ECO:0000313" key="11">
    <source>
        <dbReference type="Proteomes" id="UP000245507"/>
    </source>
</evidence>
<evidence type="ECO:0000256" key="8">
    <source>
        <dbReference type="SAM" id="MobiDB-lite"/>
    </source>
</evidence>
<dbReference type="GO" id="GO:0005524">
    <property type="term" value="F:ATP binding"/>
    <property type="evidence" value="ECO:0007669"/>
    <property type="project" value="UniProtKB-UniRule"/>
</dbReference>
<comment type="function">
    <text evidence="7">Aspartyl-tRNA synthetase with relaxed tRNA specificity since it is able to aspartylate not only its cognate tRNA(Asp) but also tRNA(Asn). Reaction proceeds in two steps: L-aspartate is first activated by ATP to form Asp-AMP and then transferred to the acceptor end of tRNA(Asp/Asn).</text>
</comment>
<keyword evidence="4 7" id="KW-0067">ATP-binding</keyword>
<dbReference type="PROSITE" id="PS50862">
    <property type="entry name" value="AA_TRNA_LIGASE_II"/>
    <property type="match status" value="1"/>
</dbReference>
<evidence type="ECO:0000259" key="9">
    <source>
        <dbReference type="PROSITE" id="PS50862"/>
    </source>
</evidence>
<evidence type="ECO:0000256" key="4">
    <source>
        <dbReference type="ARBA" id="ARBA00022840"/>
    </source>
</evidence>
<dbReference type="SUPFAM" id="SSF50249">
    <property type="entry name" value="Nucleic acid-binding proteins"/>
    <property type="match status" value="1"/>
</dbReference>
<evidence type="ECO:0000256" key="1">
    <source>
        <dbReference type="ARBA" id="ARBA00006303"/>
    </source>
</evidence>
<evidence type="ECO:0000256" key="7">
    <source>
        <dbReference type="HAMAP-Rule" id="MF_00044"/>
    </source>
</evidence>
<dbReference type="InterPro" id="IPR004115">
    <property type="entry name" value="GAD-like_sf"/>
</dbReference>
<comment type="similarity">
    <text evidence="1 7">Belongs to the class-II aminoacyl-tRNA synthetase family. Type 1 subfamily.</text>
</comment>
<comment type="caution">
    <text evidence="7">Lacks conserved residue(s) required for the propagation of feature annotation.</text>
</comment>
<dbReference type="CDD" id="cd00777">
    <property type="entry name" value="AspRS_core"/>
    <property type="match status" value="1"/>
</dbReference>
<feature type="binding site" evidence="7">
    <location>
        <position position="489"/>
    </location>
    <ligand>
        <name>L-aspartate</name>
        <dbReference type="ChEBI" id="CHEBI:29991"/>
    </ligand>
</feature>
<dbReference type="Gene3D" id="3.30.930.10">
    <property type="entry name" value="Bira Bifunctional Protein, Domain 2"/>
    <property type="match status" value="1"/>
</dbReference>
<dbReference type="GO" id="GO:0050560">
    <property type="term" value="F:aspartate-tRNA(Asn) ligase activity"/>
    <property type="evidence" value="ECO:0007669"/>
    <property type="project" value="UniProtKB-EC"/>
</dbReference>
<feature type="binding site" evidence="7">
    <location>
        <begin position="534"/>
        <end position="537"/>
    </location>
    <ligand>
        <name>ATP</name>
        <dbReference type="ChEBI" id="CHEBI:30616"/>
    </ligand>
</feature>
<dbReference type="OrthoDB" id="9802326at2"/>
<dbReference type="GO" id="GO:0006422">
    <property type="term" value="P:aspartyl-tRNA aminoacylation"/>
    <property type="evidence" value="ECO:0007669"/>
    <property type="project" value="UniProtKB-UniRule"/>
</dbReference>
<gene>
    <name evidence="7" type="primary">aspS</name>
    <name evidence="10" type="ORF">DJ010_10385</name>
</gene>
<dbReference type="SUPFAM" id="SSF55681">
    <property type="entry name" value="Class II aaRS and biotin synthetases"/>
    <property type="match status" value="1"/>
</dbReference>
<dbReference type="GO" id="GO:0005737">
    <property type="term" value="C:cytoplasm"/>
    <property type="evidence" value="ECO:0007669"/>
    <property type="project" value="UniProtKB-SubCell"/>
</dbReference>
<comment type="catalytic activity">
    <reaction evidence="7">
        <text>tRNA(Asx) + L-aspartate + ATP = L-aspartyl-tRNA(Asx) + AMP + diphosphate</text>
        <dbReference type="Rhea" id="RHEA:18349"/>
        <dbReference type="Rhea" id="RHEA-COMP:9710"/>
        <dbReference type="Rhea" id="RHEA-COMP:9711"/>
        <dbReference type="ChEBI" id="CHEBI:29991"/>
        <dbReference type="ChEBI" id="CHEBI:30616"/>
        <dbReference type="ChEBI" id="CHEBI:33019"/>
        <dbReference type="ChEBI" id="CHEBI:78442"/>
        <dbReference type="ChEBI" id="CHEBI:78516"/>
        <dbReference type="ChEBI" id="CHEBI:456215"/>
        <dbReference type="EC" id="6.1.1.23"/>
    </reaction>
</comment>
<feature type="binding site" evidence="7">
    <location>
        <begin position="218"/>
        <end position="220"/>
    </location>
    <ligand>
        <name>ATP</name>
        <dbReference type="ChEBI" id="CHEBI:30616"/>
    </ligand>
</feature>
<dbReference type="GO" id="GO:0003676">
    <property type="term" value="F:nucleic acid binding"/>
    <property type="evidence" value="ECO:0007669"/>
    <property type="project" value="InterPro"/>
</dbReference>
<feature type="domain" description="Aminoacyl-transfer RNA synthetases class-II family profile" evidence="9">
    <location>
        <begin position="139"/>
        <end position="563"/>
    </location>
</feature>
<dbReference type="InterPro" id="IPR047089">
    <property type="entry name" value="Asp-tRNA-ligase_1_N"/>
</dbReference>
<dbReference type="InterPro" id="IPR004365">
    <property type="entry name" value="NA-bd_OB_tRNA"/>
</dbReference>
<dbReference type="SUPFAM" id="SSF55261">
    <property type="entry name" value="GAD domain-like"/>
    <property type="match status" value="1"/>
</dbReference>
<dbReference type="Pfam" id="PF00152">
    <property type="entry name" value="tRNA-synt_2"/>
    <property type="match status" value="1"/>
</dbReference>
<dbReference type="InterPro" id="IPR047090">
    <property type="entry name" value="AspRS_core"/>
</dbReference>
<dbReference type="InterPro" id="IPR029351">
    <property type="entry name" value="GAD_dom"/>
</dbReference>
<dbReference type="InterPro" id="IPR006195">
    <property type="entry name" value="aa-tRNA-synth_II"/>
</dbReference>
<feature type="region of interest" description="Disordered" evidence="8">
    <location>
        <begin position="564"/>
        <end position="593"/>
    </location>
</feature>
<dbReference type="Pfam" id="PF01336">
    <property type="entry name" value="tRNA_anti-codon"/>
    <property type="match status" value="1"/>
</dbReference>
<organism evidence="10 11">
    <name type="scientific">Nocardioides silvaticus</name>
    <dbReference type="NCBI Taxonomy" id="2201891"/>
    <lineage>
        <taxon>Bacteria</taxon>
        <taxon>Bacillati</taxon>
        <taxon>Actinomycetota</taxon>
        <taxon>Actinomycetes</taxon>
        <taxon>Propionibacteriales</taxon>
        <taxon>Nocardioidaceae</taxon>
        <taxon>Nocardioides</taxon>
    </lineage>
</organism>
<comment type="subcellular location">
    <subcellularLocation>
        <location evidence="7">Cytoplasm</location>
    </subcellularLocation>
</comment>
<dbReference type="HAMAP" id="MF_00044">
    <property type="entry name" value="Asp_tRNA_synth_type1"/>
    <property type="match status" value="1"/>
</dbReference>
<comment type="caution">
    <text evidence="10">The sequence shown here is derived from an EMBL/GenBank/DDBJ whole genome shotgun (WGS) entry which is preliminary data.</text>
</comment>
<dbReference type="InterPro" id="IPR004524">
    <property type="entry name" value="Asp-tRNA-ligase_1"/>
</dbReference>
<dbReference type="InterPro" id="IPR004364">
    <property type="entry name" value="Aa-tRNA-synt_II"/>
</dbReference>
<dbReference type="PANTHER" id="PTHR22594">
    <property type="entry name" value="ASPARTYL/LYSYL-TRNA SYNTHETASE"/>
    <property type="match status" value="1"/>
</dbReference>
<dbReference type="PRINTS" id="PR01042">
    <property type="entry name" value="TRNASYNTHASP"/>
</dbReference>
<keyword evidence="11" id="KW-1185">Reference proteome</keyword>
<evidence type="ECO:0000256" key="6">
    <source>
        <dbReference type="ARBA" id="ARBA00023146"/>
    </source>
</evidence>
<keyword evidence="2 7" id="KW-0436">Ligase</keyword>
<dbReference type="Gene3D" id="2.40.50.140">
    <property type="entry name" value="Nucleic acid-binding proteins"/>
    <property type="match status" value="1"/>
</dbReference>
<dbReference type="InterPro" id="IPR045864">
    <property type="entry name" value="aa-tRNA-synth_II/BPL/LPL"/>
</dbReference>
<accession>A0A316TKJ5</accession>
<keyword evidence="5 7" id="KW-0648">Protein biosynthesis</keyword>
<dbReference type="NCBIfam" id="NF001750">
    <property type="entry name" value="PRK00476.1"/>
    <property type="match status" value="1"/>
</dbReference>
<evidence type="ECO:0000256" key="2">
    <source>
        <dbReference type="ARBA" id="ARBA00022598"/>
    </source>
</evidence>
<sequence length="593" mass="64687">MIRTHDAGALRAEHVGQTVTLAGWVASRRDHGGVTFIDLREGSGVVQVVIREDEVAHRLRNEFCLKVTGEVVAREPHNVNPNLATGEVEVVAAPGHGVEVLSEAAPLPFQIDDHVDVGEEVRLKHRYLDLRRTAPGAALRLRSRVNQAARAVLAEHDFVEIETPTLTRSTPEGARDFLVPARLQPGSWYALPQSPQLFKQLLMVAGMERYYQIARCYRDEDFRADRQPEFTQLDVEMSFVEQDDVLALSEEILAALWSLVGYEIPRPIPRMTFAEAMARYGSDKPDLRMGQELVECTDYFKDTPFRVFQADYVGAVVMPGGASQPRKQLDAWQDWAKQRGSRGLAYVLFQEDGELGGPVAKNLSDEEKAGLAAHVGAQPGDCVFFAAGATKSSRALLGAARLEIGRRCGLIDESAWSFVWVVDAPLLEPASDATAAGDVAVGQGEWTAVHHAFTSPQDPDGFDEDPGNALAWAYDIVCNGNEIGGGSIRIHREDVQKRVFALMGIGEEEAEEKFGFLLQAFKYGAPPHGGIAFGWDRICALLAGTDSIREVIAFPKSGGGFDPLTAAPAPITPEQRKEAGVDAVPAEDVRAEA</sequence>
<feature type="site" description="Important for tRNA non-discrimination" evidence="7">
    <location>
        <position position="31"/>
    </location>
</feature>
<evidence type="ECO:0000313" key="10">
    <source>
        <dbReference type="EMBL" id="PWN02812.1"/>
    </source>
</evidence>
<evidence type="ECO:0000256" key="3">
    <source>
        <dbReference type="ARBA" id="ARBA00022741"/>
    </source>
</evidence>
<dbReference type="PANTHER" id="PTHR22594:SF5">
    <property type="entry name" value="ASPARTATE--TRNA LIGASE, MITOCHONDRIAL"/>
    <property type="match status" value="1"/>
</dbReference>
<feature type="binding site" evidence="7">
    <location>
        <position position="218"/>
    </location>
    <ligand>
        <name>L-aspartate</name>
        <dbReference type="ChEBI" id="CHEBI:29991"/>
    </ligand>
</feature>
<reference evidence="10 11" key="1">
    <citation type="submission" date="2018-05" db="EMBL/GenBank/DDBJ databases">
        <title>Nocardioides silvaticus genome.</title>
        <authorList>
            <person name="Li C."/>
            <person name="Wang G."/>
        </authorList>
    </citation>
    <scope>NUCLEOTIDE SEQUENCE [LARGE SCALE GENOMIC DNA]</scope>
    <source>
        <strain evidence="10 11">CCTCC AB 2018079</strain>
    </source>
</reference>
<feature type="region of interest" description="Aspartate" evidence="7">
    <location>
        <begin position="196"/>
        <end position="199"/>
    </location>
</feature>
<dbReference type="InterPro" id="IPR012340">
    <property type="entry name" value="NA-bd_OB-fold"/>
</dbReference>
<dbReference type="NCBIfam" id="TIGR00459">
    <property type="entry name" value="aspS_bact"/>
    <property type="match status" value="1"/>
</dbReference>
<dbReference type="CDD" id="cd04317">
    <property type="entry name" value="EcAspRS_like_N"/>
    <property type="match status" value="1"/>
</dbReference>
<feature type="binding site" evidence="7">
    <location>
        <position position="450"/>
    </location>
    <ligand>
        <name>L-aspartate</name>
        <dbReference type="ChEBI" id="CHEBI:29991"/>
    </ligand>
</feature>
<dbReference type="InterPro" id="IPR002312">
    <property type="entry name" value="Asp/Asn-tRNA-synth_IIb"/>
</dbReference>
<feature type="binding site" evidence="7">
    <location>
        <position position="172"/>
    </location>
    <ligand>
        <name>L-aspartate</name>
        <dbReference type="ChEBI" id="CHEBI:29991"/>
    </ligand>
</feature>
<dbReference type="EMBL" id="QGDD01000004">
    <property type="protein sequence ID" value="PWN02812.1"/>
    <property type="molecule type" value="Genomic_DNA"/>
</dbReference>
<dbReference type="EC" id="6.1.1.23" evidence="7"/>
<dbReference type="Pfam" id="PF02938">
    <property type="entry name" value="GAD"/>
    <property type="match status" value="1"/>
</dbReference>
<keyword evidence="7" id="KW-0963">Cytoplasm</keyword>